<evidence type="ECO:0000313" key="4">
    <source>
        <dbReference type="Proteomes" id="UP000176923"/>
    </source>
</evidence>
<gene>
    <name evidence="3" type="ORF">A3D77_04040</name>
</gene>
<protein>
    <recommendedName>
        <fullName evidence="5">LamG-like jellyroll fold domain-containing protein</fullName>
    </recommendedName>
</protein>
<dbReference type="Gene3D" id="2.60.120.200">
    <property type="match status" value="1"/>
</dbReference>
<accession>A0A1F5ZJJ5</accession>
<keyword evidence="2" id="KW-0732">Signal</keyword>
<feature type="signal peptide" evidence="2">
    <location>
        <begin position="1"/>
        <end position="27"/>
    </location>
</feature>
<feature type="region of interest" description="Disordered" evidence="1">
    <location>
        <begin position="265"/>
        <end position="289"/>
    </location>
</feature>
<name>A0A1F5ZJJ5_9BACT</name>
<organism evidence="3 4">
    <name type="scientific">Candidatus Gottesmanbacteria bacterium RIFCSPHIGHO2_02_FULL_39_11</name>
    <dbReference type="NCBI Taxonomy" id="1798382"/>
    <lineage>
        <taxon>Bacteria</taxon>
        <taxon>Candidatus Gottesmaniibacteriota</taxon>
    </lineage>
</organism>
<evidence type="ECO:0000313" key="3">
    <source>
        <dbReference type="EMBL" id="OGG12659.1"/>
    </source>
</evidence>
<dbReference type="Pfam" id="PF13385">
    <property type="entry name" value="Laminin_G_3"/>
    <property type="match status" value="1"/>
</dbReference>
<reference evidence="3 4" key="1">
    <citation type="journal article" date="2016" name="Nat. Commun.">
        <title>Thousands of microbial genomes shed light on interconnected biogeochemical processes in an aquifer system.</title>
        <authorList>
            <person name="Anantharaman K."/>
            <person name="Brown C.T."/>
            <person name="Hug L.A."/>
            <person name="Sharon I."/>
            <person name="Castelle C.J."/>
            <person name="Probst A.J."/>
            <person name="Thomas B.C."/>
            <person name="Singh A."/>
            <person name="Wilkins M.J."/>
            <person name="Karaoz U."/>
            <person name="Brodie E.L."/>
            <person name="Williams K.H."/>
            <person name="Hubbard S.S."/>
            <person name="Banfield J.F."/>
        </authorList>
    </citation>
    <scope>NUCLEOTIDE SEQUENCE [LARGE SCALE GENOMIC DNA]</scope>
</reference>
<sequence>MKKTLRVVVLLVLVSIISIFASGRVNAAPSGNYIDLNGGYLKASGYYPGSFSTVIFDAWINPSDVSGTRPIFSIGDKSTGLMHYFLGINGGSLVFQFKFSSSSSKYLSAGQILPNTWTHVLGKITPSQTTLYINDANVISSTGASNLLSLGNSIIVGAAYDESFFSQKFLGSLDEVKISSDTQPLLYWHLDEQRGENIAKDSSGNGLYGVLVGGDNSIHFHGVLPTPTPFLGGIPFPTSRIVRPSWTLPTIGFPNPTGIGVPTQGSSPTTVPIPTLPGMIRGPRPTRTF</sequence>
<evidence type="ECO:0000256" key="2">
    <source>
        <dbReference type="SAM" id="SignalP"/>
    </source>
</evidence>
<dbReference type="EMBL" id="MFJL01000043">
    <property type="protein sequence ID" value="OGG12659.1"/>
    <property type="molecule type" value="Genomic_DNA"/>
</dbReference>
<feature type="chain" id="PRO_5009522861" description="LamG-like jellyroll fold domain-containing protein" evidence="2">
    <location>
        <begin position="28"/>
        <end position="289"/>
    </location>
</feature>
<dbReference type="Proteomes" id="UP000176923">
    <property type="component" value="Unassembled WGS sequence"/>
</dbReference>
<dbReference type="AlphaFoldDB" id="A0A1F5ZJJ5"/>
<proteinExistence type="predicted"/>
<comment type="caution">
    <text evidence="3">The sequence shown here is derived from an EMBL/GenBank/DDBJ whole genome shotgun (WGS) entry which is preliminary data.</text>
</comment>
<evidence type="ECO:0008006" key="5">
    <source>
        <dbReference type="Google" id="ProtNLM"/>
    </source>
</evidence>
<evidence type="ECO:0000256" key="1">
    <source>
        <dbReference type="SAM" id="MobiDB-lite"/>
    </source>
</evidence>
<dbReference type="InterPro" id="IPR013320">
    <property type="entry name" value="ConA-like_dom_sf"/>
</dbReference>
<dbReference type="SUPFAM" id="SSF49899">
    <property type="entry name" value="Concanavalin A-like lectins/glucanases"/>
    <property type="match status" value="1"/>
</dbReference>
<dbReference type="STRING" id="1798382.A3D77_04040"/>